<comment type="caution">
    <text evidence="1">The sequence shown here is derived from an EMBL/GenBank/DDBJ whole genome shotgun (WGS) entry which is preliminary data.</text>
</comment>
<dbReference type="Proteomes" id="UP000321034">
    <property type="component" value="Unassembled WGS sequence"/>
</dbReference>
<sequence>MTDQPPLAHLSENHRNTLYHLERHPTSHNLEWPDVLALLKEVADVTEQHNGTFRVRLGESELFLSRPHDKDVDEQTVMDVRRLLRENGTATGRK</sequence>
<dbReference type="RefSeq" id="WP_147892934.1">
    <property type="nucleotide sequence ID" value="NZ_BAAANR010000001.1"/>
</dbReference>
<dbReference type="EMBL" id="VRSV01000001">
    <property type="protein sequence ID" value="TXK12193.1"/>
    <property type="molecule type" value="Genomic_DNA"/>
</dbReference>
<accession>A0A5C8I2T4</accession>
<protein>
    <recommendedName>
        <fullName evidence="3">Type II toxin-antitoxin system HicA family toxin</fullName>
    </recommendedName>
</protein>
<proteinExistence type="predicted"/>
<evidence type="ECO:0000313" key="1">
    <source>
        <dbReference type="EMBL" id="TXK12193.1"/>
    </source>
</evidence>
<evidence type="ECO:0008006" key="3">
    <source>
        <dbReference type="Google" id="ProtNLM"/>
    </source>
</evidence>
<dbReference type="OrthoDB" id="73001at2"/>
<reference evidence="1 2" key="1">
    <citation type="submission" date="2019-08" db="EMBL/GenBank/DDBJ databases">
        <authorList>
            <person name="Dong K."/>
        </authorList>
    </citation>
    <scope>NUCLEOTIDE SEQUENCE [LARGE SCALE GENOMIC DNA]</scope>
    <source>
        <strain evidence="1 2">JCM14558</strain>
    </source>
</reference>
<evidence type="ECO:0000313" key="2">
    <source>
        <dbReference type="Proteomes" id="UP000321034"/>
    </source>
</evidence>
<keyword evidence="2" id="KW-1185">Reference proteome</keyword>
<dbReference type="AlphaFoldDB" id="A0A5C8I2T4"/>
<gene>
    <name evidence="1" type="ORF">FVP77_01500</name>
</gene>
<name>A0A5C8I2T4_9MICO</name>
<organism evidence="1 2">
    <name type="scientific">Microbacterium hatanonis</name>
    <dbReference type="NCBI Taxonomy" id="404366"/>
    <lineage>
        <taxon>Bacteria</taxon>
        <taxon>Bacillati</taxon>
        <taxon>Actinomycetota</taxon>
        <taxon>Actinomycetes</taxon>
        <taxon>Micrococcales</taxon>
        <taxon>Microbacteriaceae</taxon>
        <taxon>Microbacterium</taxon>
    </lineage>
</organism>